<feature type="domain" description="Aldehyde dehydrogenase" evidence="9">
    <location>
        <begin position="337"/>
        <end position="399"/>
    </location>
</feature>
<keyword evidence="2 7" id="KW-0028">Amino-acid biosynthesis</keyword>
<evidence type="ECO:0000256" key="3">
    <source>
        <dbReference type="ARBA" id="ARBA00022650"/>
    </source>
</evidence>
<keyword evidence="11" id="KW-1185">Reference proteome</keyword>
<evidence type="ECO:0000313" key="10">
    <source>
        <dbReference type="EMBL" id="WRP18230.1"/>
    </source>
</evidence>
<evidence type="ECO:0000256" key="2">
    <source>
        <dbReference type="ARBA" id="ARBA00022605"/>
    </source>
</evidence>
<organism evidence="10 11">
    <name type="scientific">Carboxydichorda subterranea</name>
    <dbReference type="NCBI Taxonomy" id="3109565"/>
    <lineage>
        <taxon>Bacteria</taxon>
        <taxon>Bacillati</taxon>
        <taxon>Bacillota</taxon>
        <taxon>Limnochordia</taxon>
        <taxon>Limnochordales</taxon>
        <taxon>Geochordaceae</taxon>
        <taxon>Carboxydichorda</taxon>
    </lineage>
</organism>
<comment type="similarity">
    <text evidence="7">Belongs to the gamma-glutamyl phosphate reductase family.</text>
</comment>
<evidence type="ECO:0000256" key="7">
    <source>
        <dbReference type="HAMAP-Rule" id="MF_00412"/>
    </source>
</evidence>
<dbReference type="HAMAP" id="MF_00412">
    <property type="entry name" value="ProA"/>
    <property type="match status" value="1"/>
</dbReference>
<name>A0ABZ1C055_9FIRM</name>
<evidence type="ECO:0000256" key="6">
    <source>
        <dbReference type="ARBA" id="ARBA00049024"/>
    </source>
</evidence>
<proteinExistence type="inferred from homology"/>
<keyword evidence="7" id="KW-0963">Cytoplasm</keyword>
<dbReference type="InterPro" id="IPR015590">
    <property type="entry name" value="Aldehyde_DH_dom"/>
</dbReference>
<dbReference type="PANTHER" id="PTHR11063">
    <property type="entry name" value="GLUTAMATE SEMIALDEHYDE DEHYDROGENASE"/>
    <property type="match status" value="1"/>
</dbReference>
<dbReference type="NCBIfam" id="TIGR00407">
    <property type="entry name" value="proA"/>
    <property type="match status" value="1"/>
</dbReference>
<dbReference type="Pfam" id="PF00171">
    <property type="entry name" value="Aldedh"/>
    <property type="match status" value="2"/>
</dbReference>
<dbReference type="EMBL" id="CP141615">
    <property type="protein sequence ID" value="WRP18230.1"/>
    <property type="molecule type" value="Genomic_DNA"/>
</dbReference>
<dbReference type="GO" id="GO:0004350">
    <property type="term" value="F:glutamate-5-semialdehyde dehydrogenase activity"/>
    <property type="evidence" value="ECO:0007669"/>
    <property type="project" value="UniProtKB-EC"/>
</dbReference>
<dbReference type="SUPFAM" id="SSF53720">
    <property type="entry name" value="ALDH-like"/>
    <property type="match status" value="1"/>
</dbReference>
<keyword evidence="4 7" id="KW-0521">NADP</keyword>
<dbReference type="EC" id="1.2.1.41" evidence="7"/>
<dbReference type="InterPro" id="IPR000965">
    <property type="entry name" value="GPR_dom"/>
</dbReference>
<dbReference type="InterPro" id="IPR020593">
    <property type="entry name" value="G-glutamylP_reductase_CS"/>
</dbReference>
<dbReference type="NCBIfam" id="NF001221">
    <property type="entry name" value="PRK00197.1"/>
    <property type="match status" value="1"/>
</dbReference>
<protein>
    <recommendedName>
        <fullName evidence="7">Gamma-glutamyl phosphate reductase</fullName>
        <shortName evidence="7">GPR</shortName>
        <ecNumber evidence="7">1.2.1.41</ecNumber>
    </recommendedName>
    <alternativeName>
        <fullName evidence="7">Glutamate-5-semialdehyde dehydrogenase</fullName>
    </alternativeName>
    <alternativeName>
        <fullName evidence="7">Glutamyl-gamma-semialdehyde dehydrogenase</fullName>
        <shortName evidence="7">GSA dehydrogenase</shortName>
    </alternativeName>
</protein>
<evidence type="ECO:0000256" key="5">
    <source>
        <dbReference type="ARBA" id="ARBA00023002"/>
    </source>
</evidence>
<evidence type="ECO:0000259" key="9">
    <source>
        <dbReference type="Pfam" id="PF00171"/>
    </source>
</evidence>
<comment type="function">
    <text evidence="7">Catalyzes the NADPH-dependent reduction of L-glutamate 5-phosphate into L-glutamate 5-semialdehyde and phosphate. The product spontaneously undergoes cyclization to form 1-pyrroline-5-carboxylate.</text>
</comment>
<dbReference type="CDD" id="cd07079">
    <property type="entry name" value="ALDH_F18-19_ProA-GPR"/>
    <property type="match status" value="1"/>
</dbReference>
<evidence type="ECO:0000256" key="1">
    <source>
        <dbReference type="ARBA" id="ARBA00004985"/>
    </source>
</evidence>
<dbReference type="PANTHER" id="PTHR11063:SF8">
    <property type="entry name" value="DELTA-1-PYRROLINE-5-CARBOXYLATE SYNTHASE"/>
    <property type="match status" value="1"/>
</dbReference>
<feature type="domain" description="Aldehyde dehydrogenase" evidence="9">
    <location>
        <begin position="21"/>
        <end position="306"/>
    </location>
</feature>
<sequence length="437" mass="46998">MSLPSPALDRRTSGEESEPSPEETVRRLASGARQAARLLARMESKARDRALLAMAAALRRHAAAILQANRDDVERARAAGLRAALVDRLLLDEVRLERVARGIEQVAALEDPLARAVRSWRRPNGLEITEIRVPLGVIGVIYESRPDVTADAAALCIKSANAVVLRGGSEALETSLAIGRVLAEAAQGEGVPEGAIAVVPTADRRAAVALMHARGWIDLLIPRGGPELIRTVVEQASVPVIETGAGNCHIYLDASAPYEMAERIVLNAKIQRPTVCNAVETLLVHRDVAARGDLARLGARLRELGVEIRGCPATREVIPEAVPATETDWATEYLDLILAVRVVESLDEALEHIARYSTGHSEAIVTQDLAAARRFVREVDSAAVYVNASTRFTDGSEFGFGAEIGISTQKLHARGPMGLEALTTTRFVVFGDGQVRE</sequence>
<evidence type="ECO:0000256" key="8">
    <source>
        <dbReference type="SAM" id="MobiDB-lite"/>
    </source>
</evidence>
<dbReference type="PROSITE" id="PS01223">
    <property type="entry name" value="PROA"/>
    <property type="match status" value="1"/>
</dbReference>
<keyword evidence="5 7" id="KW-0560">Oxidoreductase</keyword>
<dbReference type="InterPro" id="IPR016162">
    <property type="entry name" value="Ald_DH_N"/>
</dbReference>
<reference evidence="10 11" key="1">
    <citation type="journal article" date="2024" name="Front. Microbiol.">
        <title>Novel thermophilic genera Geochorda gen. nov. and Carboxydochorda gen. nov. from the deep terrestrial subsurface reveal the ecophysiological diversity in the class Limnochordia.</title>
        <authorList>
            <person name="Karnachuk O.V."/>
            <person name="Lukina A.P."/>
            <person name="Avakyan M.R."/>
            <person name="Kadnikov V.V."/>
            <person name="Begmatov S."/>
            <person name="Beletsky A.V."/>
            <person name="Vlasova K.G."/>
            <person name="Novikov A.A."/>
            <person name="Shcherbakova V.A."/>
            <person name="Mardanov A.V."/>
            <person name="Ravin N.V."/>
        </authorList>
    </citation>
    <scope>NUCLEOTIDE SEQUENCE [LARGE SCALE GENOMIC DNA]</scope>
    <source>
        <strain evidence="10 11">L945</strain>
    </source>
</reference>
<dbReference type="InterPro" id="IPR012134">
    <property type="entry name" value="Glu-5-SA_DH"/>
</dbReference>
<gene>
    <name evidence="7" type="primary">proA</name>
    <name evidence="10" type="ORF">U7230_04275</name>
</gene>
<evidence type="ECO:0000256" key="4">
    <source>
        <dbReference type="ARBA" id="ARBA00022857"/>
    </source>
</evidence>
<dbReference type="RefSeq" id="WP_324717501.1">
    <property type="nucleotide sequence ID" value="NZ_CP141615.1"/>
</dbReference>
<dbReference type="InterPro" id="IPR016161">
    <property type="entry name" value="Ald_DH/histidinol_DH"/>
</dbReference>
<accession>A0ABZ1C055</accession>
<dbReference type="PIRSF" id="PIRSF000151">
    <property type="entry name" value="GPR"/>
    <property type="match status" value="1"/>
</dbReference>
<evidence type="ECO:0000313" key="11">
    <source>
        <dbReference type="Proteomes" id="UP001332192"/>
    </source>
</evidence>
<dbReference type="Gene3D" id="3.40.605.10">
    <property type="entry name" value="Aldehyde Dehydrogenase, Chain A, domain 1"/>
    <property type="match status" value="1"/>
</dbReference>
<dbReference type="Gene3D" id="3.40.309.10">
    <property type="entry name" value="Aldehyde Dehydrogenase, Chain A, domain 2"/>
    <property type="match status" value="1"/>
</dbReference>
<comment type="pathway">
    <text evidence="1 7">Amino-acid biosynthesis; L-proline biosynthesis; L-glutamate 5-semialdehyde from L-glutamate: step 2/2.</text>
</comment>
<comment type="catalytic activity">
    <reaction evidence="6 7">
        <text>L-glutamate 5-semialdehyde + phosphate + NADP(+) = L-glutamyl 5-phosphate + NADPH + H(+)</text>
        <dbReference type="Rhea" id="RHEA:19541"/>
        <dbReference type="ChEBI" id="CHEBI:15378"/>
        <dbReference type="ChEBI" id="CHEBI:43474"/>
        <dbReference type="ChEBI" id="CHEBI:57783"/>
        <dbReference type="ChEBI" id="CHEBI:58066"/>
        <dbReference type="ChEBI" id="CHEBI:58274"/>
        <dbReference type="ChEBI" id="CHEBI:58349"/>
        <dbReference type="EC" id="1.2.1.41"/>
    </reaction>
</comment>
<feature type="region of interest" description="Disordered" evidence="8">
    <location>
        <begin position="1"/>
        <end position="26"/>
    </location>
</feature>
<keyword evidence="3 7" id="KW-0641">Proline biosynthesis</keyword>
<comment type="subcellular location">
    <subcellularLocation>
        <location evidence="7">Cytoplasm</location>
    </subcellularLocation>
</comment>
<dbReference type="Proteomes" id="UP001332192">
    <property type="component" value="Chromosome"/>
</dbReference>
<dbReference type="InterPro" id="IPR016163">
    <property type="entry name" value="Ald_DH_C"/>
</dbReference>